<dbReference type="RefSeq" id="WP_283444140.1">
    <property type="nucleotide sequence ID" value="NZ_FXUL01000018.1"/>
</dbReference>
<keyword evidence="1" id="KW-0472">Membrane</keyword>
<accession>A0ABY1QJ13</accession>
<feature type="transmembrane region" description="Helical" evidence="1">
    <location>
        <begin position="9"/>
        <end position="28"/>
    </location>
</feature>
<dbReference type="Proteomes" id="UP001158049">
    <property type="component" value="Unassembled WGS sequence"/>
</dbReference>
<evidence type="ECO:0000313" key="2">
    <source>
        <dbReference type="EMBL" id="SMP72671.1"/>
    </source>
</evidence>
<dbReference type="EMBL" id="FXUL01000018">
    <property type="protein sequence ID" value="SMP72671.1"/>
    <property type="molecule type" value="Genomic_DNA"/>
</dbReference>
<evidence type="ECO:0000256" key="1">
    <source>
        <dbReference type="SAM" id="Phobius"/>
    </source>
</evidence>
<evidence type="ECO:0000313" key="3">
    <source>
        <dbReference type="Proteomes" id="UP001158049"/>
    </source>
</evidence>
<protein>
    <recommendedName>
        <fullName evidence="4">Type 4 fimbrial biogenesis protein PilX N-terminal domain-containing protein</fullName>
    </recommendedName>
</protein>
<evidence type="ECO:0008006" key="4">
    <source>
        <dbReference type="Google" id="ProtNLM"/>
    </source>
</evidence>
<name>A0ABY1QJ13_9BURK</name>
<gene>
    <name evidence="2" type="ORF">SAMN06295970_11889</name>
</gene>
<sequence>MKRTRQQGLIFTYLLIGISLLSFMTMAYSKMSRTSQLGQWNHETREALLEQVSLIRARVIACAVSYPAGDPVTNVRYPATPASTLVSDLTCPGNPATNKNLWSGTGGLTLPAAPRRFNNWTYSYNASTGIRITISPVAGTSDANAIGVLDTVVARIGTSATRSGSTLAVTLMN</sequence>
<keyword evidence="1" id="KW-1133">Transmembrane helix</keyword>
<keyword evidence="1" id="KW-0812">Transmembrane</keyword>
<keyword evidence="3" id="KW-1185">Reference proteome</keyword>
<reference evidence="2 3" key="1">
    <citation type="submission" date="2017-05" db="EMBL/GenBank/DDBJ databases">
        <authorList>
            <person name="Varghese N."/>
            <person name="Submissions S."/>
        </authorList>
    </citation>
    <scope>NUCLEOTIDE SEQUENCE [LARGE SCALE GENOMIC DNA]</scope>
    <source>
        <strain evidence="2 3">DSM 26001</strain>
    </source>
</reference>
<comment type="caution">
    <text evidence="2">The sequence shown here is derived from an EMBL/GenBank/DDBJ whole genome shotgun (WGS) entry which is preliminary data.</text>
</comment>
<proteinExistence type="predicted"/>
<organism evidence="2 3">
    <name type="scientific">Noviherbaspirillum suwonense</name>
    <dbReference type="NCBI Taxonomy" id="1224511"/>
    <lineage>
        <taxon>Bacteria</taxon>
        <taxon>Pseudomonadati</taxon>
        <taxon>Pseudomonadota</taxon>
        <taxon>Betaproteobacteria</taxon>
        <taxon>Burkholderiales</taxon>
        <taxon>Oxalobacteraceae</taxon>
        <taxon>Noviherbaspirillum</taxon>
    </lineage>
</organism>